<sequence length="80" mass="8864">MRQASERQVQGESWSSLSEPWCGNGITRSDAAKSRSAKLEPKFVGPFKVLRKESPTVCRLGTLRGEEAGAVHVQDLRAFF</sequence>
<dbReference type="Proteomes" id="UP000792457">
    <property type="component" value="Unassembled WGS sequence"/>
</dbReference>
<evidence type="ECO:0000313" key="2">
    <source>
        <dbReference type="EMBL" id="KAG8235276.1"/>
    </source>
</evidence>
<dbReference type="OrthoDB" id="6752380at2759"/>
<evidence type="ECO:0000256" key="1">
    <source>
        <dbReference type="SAM" id="MobiDB-lite"/>
    </source>
</evidence>
<reference evidence="2" key="2">
    <citation type="submission" date="2017-10" db="EMBL/GenBank/DDBJ databases">
        <title>Ladona fulva Genome sequencing and assembly.</title>
        <authorList>
            <person name="Murali S."/>
            <person name="Richards S."/>
            <person name="Bandaranaike D."/>
            <person name="Bellair M."/>
            <person name="Blankenburg K."/>
            <person name="Chao H."/>
            <person name="Dinh H."/>
            <person name="Doddapaneni H."/>
            <person name="Dugan-Rocha S."/>
            <person name="Elkadiri S."/>
            <person name="Gnanaolivu R."/>
            <person name="Hernandez B."/>
            <person name="Skinner E."/>
            <person name="Javaid M."/>
            <person name="Lee S."/>
            <person name="Li M."/>
            <person name="Ming W."/>
            <person name="Munidasa M."/>
            <person name="Muniz J."/>
            <person name="Nguyen L."/>
            <person name="Hughes D."/>
            <person name="Osuji N."/>
            <person name="Pu L.-L."/>
            <person name="Puazo M."/>
            <person name="Qu C."/>
            <person name="Quiroz J."/>
            <person name="Raj R."/>
            <person name="Weissenberger G."/>
            <person name="Xin Y."/>
            <person name="Zou X."/>
            <person name="Han Y."/>
            <person name="Worley K."/>
            <person name="Muzny D."/>
            <person name="Gibbs R."/>
        </authorList>
    </citation>
    <scope>NUCLEOTIDE SEQUENCE</scope>
    <source>
        <strain evidence="2">Sampled in the wild</strain>
    </source>
</reference>
<organism evidence="2 3">
    <name type="scientific">Ladona fulva</name>
    <name type="common">Scarce chaser dragonfly</name>
    <name type="synonym">Libellula fulva</name>
    <dbReference type="NCBI Taxonomy" id="123851"/>
    <lineage>
        <taxon>Eukaryota</taxon>
        <taxon>Metazoa</taxon>
        <taxon>Ecdysozoa</taxon>
        <taxon>Arthropoda</taxon>
        <taxon>Hexapoda</taxon>
        <taxon>Insecta</taxon>
        <taxon>Pterygota</taxon>
        <taxon>Palaeoptera</taxon>
        <taxon>Odonata</taxon>
        <taxon>Epiprocta</taxon>
        <taxon>Anisoptera</taxon>
        <taxon>Libelluloidea</taxon>
        <taxon>Libellulidae</taxon>
        <taxon>Ladona</taxon>
    </lineage>
</organism>
<feature type="region of interest" description="Disordered" evidence="1">
    <location>
        <begin position="1"/>
        <end position="23"/>
    </location>
</feature>
<feature type="compositionally biased region" description="Polar residues" evidence="1">
    <location>
        <begin position="1"/>
        <end position="18"/>
    </location>
</feature>
<dbReference type="EMBL" id="KZ308894">
    <property type="protein sequence ID" value="KAG8235276.1"/>
    <property type="molecule type" value="Genomic_DNA"/>
</dbReference>
<evidence type="ECO:0000313" key="3">
    <source>
        <dbReference type="Proteomes" id="UP000792457"/>
    </source>
</evidence>
<keyword evidence="3" id="KW-1185">Reference proteome</keyword>
<reference evidence="2" key="1">
    <citation type="submission" date="2013-04" db="EMBL/GenBank/DDBJ databases">
        <authorList>
            <person name="Qu J."/>
            <person name="Murali S.C."/>
            <person name="Bandaranaike D."/>
            <person name="Bellair M."/>
            <person name="Blankenburg K."/>
            <person name="Chao H."/>
            <person name="Dinh H."/>
            <person name="Doddapaneni H."/>
            <person name="Downs B."/>
            <person name="Dugan-Rocha S."/>
            <person name="Elkadiri S."/>
            <person name="Gnanaolivu R.D."/>
            <person name="Hernandez B."/>
            <person name="Javaid M."/>
            <person name="Jayaseelan J.C."/>
            <person name="Lee S."/>
            <person name="Li M."/>
            <person name="Ming W."/>
            <person name="Munidasa M."/>
            <person name="Muniz J."/>
            <person name="Nguyen L."/>
            <person name="Ongeri F."/>
            <person name="Osuji N."/>
            <person name="Pu L.-L."/>
            <person name="Puazo M."/>
            <person name="Qu C."/>
            <person name="Quiroz J."/>
            <person name="Raj R."/>
            <person name="Weissenberger G."/>
            <person name="Xin Y."/>
            <person name="Zou X."/>
            <person name="Han Y."/>
            <person name="Richards S."/>
            <person name="Worley K."/>
            <person name="Muzny D."/>
            <person name="Gibbs R."/>
        </authorList>
    </citation>
    <scope>NUCLEOTIDE SEQUENCE</scope>
    <source>
        <strain evidence="2">Sampled in the wild</strain>
    </source>
</reference>
<gene>
    <name evidence="2" type="ORF">J437_LFUL014276</name>
</gene>
<proteinExistence type="predicted"/>
<accession>A0A8K0KHF9</accession>
<dbReference type="AlphaFoldDB" id="A0A8K0KHF9"/>
<protein>
    <submittedName>
        <fullName evidence="2">Uncharacterized protein</fullName>
    </submittedName>
</protein>
<comment type="caution">
    <text evidence="2">The sequence shown here is derived from an EMBL/GenBank/DDBJ whole genome shotgun (WGS) entry which is preliminary data.</text>
</comment>
<name>A0A8K0KHF9_LADFU</name>